<feature type="binding site" evidence="7">
    <location>
        <position position="496"/>
    </location>
    <ligand>
        <name>Mg(2+)</name>
        <dbReference type="ChEBI" id="CHEBI:18420"/>
    </ligand>
</feature>
<comment type="subcellular location">
    <subcellularLocation>
        <location evidence="2">Cell envelope</location>
    </subcellularLocation>
</comment>
<evidence type="ECO:0000313" key="9">
    <source>
        <dbReference type="Proteomes" id="UP000663720"/>
    </source>
</evidence>
<sequence length="498" mass="55904">MSRKYIFPINRVEGDLEIQVELKDGIITEAWSAGTMYRGFENIMKGRSPMDGLVITPRVCGICSTAHLKAAAKALDMAYNIVIPDTAKMIRNITMGVEMLQNDVRQAVLLFMCDFANPYYKDFPLFKEAVSRYEPLKGSSALQTLVESAAIIEITAVIGGQWPHSSFMVPGGVVSSPSINDINQCTYLLNRYRKWYEKQILGCRLERWAEVKNNLDLDKWLEESHLHADSDLGFFIRFSKKAGLDKIGKGHGNFICFGSFDMPENTDIKSLNKGPKYLPAGFSQHTRIQALQEESIFEDSTCSWFKTDDRPLHPFEGLTIPYATGGEGKKYSWAKAPRYQGLPAETGPLAQMIIAENPLFTNLVSSKGPDVFSRELARIVRPAIIIPVLDKWIKEIARNMENFCRTYQEKESGKGFGLIEAPRGALGHWIHFKNEKIENYQIITPSAWNGSPRDLNGVRGPWEQALVGTSIQDTDNPVEAGHIIRSFDPCLVCTVHAI</sequence>
<evidence type="ECO:0000256" key="6">
    <source>
        <dbReference type="ARBA" id="ARBA00023002"/>
    </source>
</evidence>
<keyword evidence="7" id="KW-0408">Iron</keyword>
<dbReference type="EMBL" id="CP061799">
    <property type="protein sequence ID" value="QTA78329.1"/>
    <property type="molecule type" value="Genomic_DNA"/>
</dbReference>
<dbReference type="InterPro" id="IPR018194">
    <property type="entry name" value="Ni-dep_hyd_lsu_Ni_BS"/>
</dbReference>
<dbReference type="GO" id="GO:0016151">
    <property type="term" value="F:nickel cation binding"/>
    <property type="evidence" value="ECO:0007669"/>
    <property type="project" value="InterPro"/>
</dbReference>
<dbReference type="InterPro" id="IPR050867">
    <property type="entry name" value="NiFe/NiFeSe_hydrgnase_LSU"/>
</dbReference>
<protein>
    <submittedName>
        <fullName evidence="8">Periplasmic [NiFe] hydrogenase, large subunit</fullName>
    </submittedName>
</protein>
<evidence type="ECO:0000256" key="4">
    <source>
        <dbReference type="ARBA" id="ARBA00022596"/>
    </source>
</evidence>
<evidence type="ECO:0000313" key="8">
    <source>
        <dbReference type="EMBL" id="QTA78329.1"/>
    </source>
</evidence>
<feature type="binding site" evidence="7">
    <location>
        <position position="442"/>
    </location>
    <ligand>
        <name>Mg(2+)</name>
        <dbReference type="ChEBI" id="CHEBI:18420"/>
    </ligand>
</feature>
<evidence type="ECO:0000256" key="1">
    <source>
        <dbReference type="ARBA" id="ARBA00001967"/>
    </source>
</evidence>
<organism evidence="8 9">
    <name type="scientific">Desulfonema limicola</name>
    <dbReference type="NCBI Taxonomy" id="45656"/>
    <lineage>
        <taxon>Bacteria</taxon>
        <taxon>Pseudomonadati</taxon>
        <taxon>Thermodesulfobacteriota</taxon>
        <taxon>Desulfobacteria</taxon>
        <taxon>Desulfobacterales</taxon>
        <taxon>Desulfococcaceae</taxon>
        <taxon>Desulfonema</taxon>
    </lineage>
</organism>
<dbReference type="PROSITE" id="PS00507">
    <property type="entry name" value="NI_HGENASE_L_1"/>
    <property type="match status" value="1"/>
</dbReference>
<dbReference type="PANTHER" id="PTHR42958:SF4">
    <property type="entry name" value="HYDROGENASE EXPRESSION_FORMATION PROTEIN HUPK"/>
    <property type="match status" value="1"/>
</dbReference>
<feature type="binding site" evidence="7">
    <location>
        <position position="63"/>
    </location>
    <ligand>
        <name>Ni(2+)</name>
        <dbReference type="ChEBI" id="CHEBI:49786"/>
    </ligand>
</feature>
<feature type="binding site" evidence="7">
    <location>
        <position position="490"/>
    </location>
    <ligand>
        <name>Ni(2+)</name>
        <dbReference type="ChEBI" id="CHEBI:49786"/>
    </ligand>
</feature>
<dbReference type="GO" id="GO:0030313">
    <property type="term" value="C:cell envelope"/>
    <property type="evidence" value="ECO:0007669"/>
    <property type="project" value="UniProtKB-SubCell"/>
</dbReference>
<dbReference type="KEGG" id="dli:dnl_05500"/>
<name>A0A975GEP3_9BACT</name>
<comment type="cofactor">
    <cofactor evidence="1 7">
        <name>Ni(2+)</name>
        <dbReference type="ChEBI" id="CHEBI:49786"/>
    </cofactor>
</comment>
<proteinExistence type="inferred from homology"/>
<reference evidence="8" key="1">
    <citation type="journal article" date="2021" name="Microb. Physiol.">
        <title>Proteogenomic Insights into the Physiology of Marine, Sulfate-Reducing, Filamentous Desulfonema limicola and Desulfonema magnum.</title>
        <authorList>
            <person name="Schnaars V."/>
            <person name="Wohlbrand L."/>
            <person name="Scheve S."/>
            <person name="Hinrichs C."/>
            <person name="Reinhardt R."/>
            <person name="Rabus R."/>
        </authorList>
    </citation>
    <scope>NUCLEOTIDE SEQUENCE</scope>
    <source>
        <strain evidence="8">5ac10</strain>
    </source>
</reference>
<comment type="similarity">
    <text evidence="3">Belongs to the [NiFe]/[NiFeSe] hydrogenase large subunit family.</text>
</comment>
<dbReference type="GO" id="GO:0008901">
    <property type="term" value="F:ferredoxin hydrogenase activity"/>
    <property type="evidence" value="ECO:0007669"/>
    <property type="project" value="InterPro"/>
</dbReference>
<evidence type="ECO:0000256" key="2">
    <source>
        <dbReference type="ARBA" id="ARBA00004196"/>
    </source>
</evidence>
<feature type="binding site" evidence="7">
    <location>
        <position position="41"/>
    </location>
    <ligand>
        <name>Mg(2+)</name>
        <dbReference type="ChEBI" id="CHEBI:18420"/>
    </ligand>
</feature>
<keyword evidence="4 7" id="KW-0533">Nickel</keyword>
<dbReference type="Proteomes" id="UP000663720">
    <property type="component" value="Chromosome"/>
</dbReference>
<comment type="cofactor">
    <cofactor evidence="7">
        <name>Fe cation</name>
        <dbReference type="ChEBI" id="CHEBI:24875"/>
    </cofactor>
</comment>
<accession>A0A975GEP3</accession>
<feature type="binding site" evidence="7">
    <location>
        <position position="63"/>
    </location>
    <ligand>
        <name>Fe cation</name>
        <dbReference type="ChEBI" id="CHEBI:24875"/>
    </ligand>
</feature>
<dbReference type="SUPFAM" id="SSF56762">
    <property type="entry name" value="HydB/Nqo4-like"/>
    <property type="match status" value="1"/>
</dbReference>
<evidence type="ECO:0000256" key="7">
    <source>
        <dbReference type="PIRSR" id="PIRSR601501-1"/>
    </source>
</evidence>
<dbReference type="InterPro" id="IPR029014">
    <property type="entry name" value="NiFe-Hase_large"/>
</dbReference>
<feature type="binding site" evidence="7">
    <location>
        <position position="493"/>
    </location>
    <ligand>
        <name>Fe cation</name>
        <dbReference type="ChEBI" id="CHEBI:24875"/>
    </ligand>
</feature>
<evidence type="ECO:0000256" key="5">
    <source>
        <dbReference type="ARBA" id="ARBA00022723"/>
    </source>
</evidence>
<dbReference type="PANTHER" id="PTHR42958">
    <property type="entry name" value="HYDROGENASE-2 LARGE CHAIN"/>
    <property type="match status" value="1"/>
</dbReference>
<gene>
    <name evidence="8" type="ORF">dnl_05500</name>
</gene>
<keyword evidence="9" id="KW-1185">Reference proteome</keyword>
<keyword evidence="7" id="KW-0460">Magnesium</keyword>
<dbReference type="RefSeq" id="WP_207690204.1">
    <property type="nucleotide sequence ID" value="NZ_CP061799.1"/>
</dbReference>
<keyword evidence="5 7" id="KW-0479">Metal-binding</keyword>
<evidence type="ECO:0000256" key="3">
    <source>
        <dbReference type="ARBA" id="ARBA00009292"/>
    </source>
</evidence>
<dbReference type="Gene3D" id="1.10.645.10">
    <property type="entry name" value="Cytochrome-c3 Hydrogenase, chain B"/>
    <property type="match status" value="1"/>
</dbReference>
<dbReference type="InterPro" id="IPR001501">
    <property type="entry name" value="Ni-dep_hyd_lsu"/>
</dbReference>
<feature type="binding site" evidence="7">
    <location>
        <position position="60"/>
    </location>
    <ligand>
        <name>Ni(2+)</name>
        <dbReference type="ChEBI" id="CHEBI:49786"/>
    </ligand>
</feature>
<dbReference type="Pfam" id="PF00374">
    <property type="entry name" value="NiFeSe_Hases"/>
    <property type="match status" value="2"/>
</dbReference>
<keyword evidence="6" id="KW-0560">Oxidoreductase</keyword>
<dbReference type="AlphaFoldDB" id="A0A975GEP3"/>